<dbReference type="AlphaFoldDB" id="A0ABD2ZWQ4"/>
<keyword evidence="2" id="KW-0479">Metal-binding</keyword>
<evidence type="ECO:0000256" key="2">
    <source>
        <dbReference type="ARBA" id="ARBA00022723"/>
    </source>
</evidence>
<evidence type="ECO:0000256" key="4">
    <source>
        <dbReference type="ARBA" id="ARBA00022833"/>
    </source>
</evidence>
<dbReference type="GO" id="GO:0005634">
    <property type="term" value="C:nucleus"/>
    <property type="evidence" value="ECO:0007669"/>
    <property type="project" value="UniProtKB-SubCell"/>
</dbReference>
<keyword evidence="3 8" id="KW-0863">Zinc-finger</keyword>
<keyword evidence="12" id="KW-1185">Reference proteome</keyword>
<keyword evidence="4" id="KW-0862">Zinc</keyword>
<evidence type="ECO:0000313" key="12">
    <source>
        <dbReference type="Proteomes" id="UP001630127"/>
    </source>
</evidence>
<sequence length="193" mass="21626">MELNMQFLMWLKSKQILVNSHFQGSLNSLNTAWEERAFAEDAAGPFGGFIWPPRSYSCTFCRREFRSAQALGGHMNVHRWDRARLKQSLSTEGGRGDSPGRSNGCRSFSPLSSPYSSRASVTVTSHDENSIEDIVPFSGVGKSTRKEELMVTLEHDDDGVETKLQYLVSAKTIDGLTKMVLHRYRELAIYGGN</sequence>
<evidence type="ECO:0000259" key="10">
    <source>
        <dbReference type="PROSITE" id="PS50157"/>
    </source>
</evidence>
<proteinExistence type="predicted"/>
<dbReference type="PROSITE" id="PS00028">
    <property type="entry name" value="ZINC_FINGER_C2H2_1"/>
    <property type="match status" value="1"/>
</dbReference>
<evidence type="ECO:0000313" key="11">
    <source>
        <dbReference type="EMBL" id="KAL3523854.1"/>
    </source>
</evidence>
<feature type="compositionally biased region" description="Low complexity" evidence="9">
    <location>
        <begin position="106"/>
        <end position="120"/>
    </location>
</feature>
<evidence type="ECO:0000256" key="9">
    <source>
        <dbReference type="SAM" id="MobiDB-lite"/>
    </source>
</evidence>
<evidence type="ECO:0000256" key="5">
    <source>
        <dbReference type="ARBA" id="ARBA00023015"/>
    </source>
</evidence>
<evidence type="ECO:0000256" key="7">
    <source>
        <dbReference type="ARBA" id="ARBA00023242"/>
    </source>
</evidence>
<feature type="domain" description="C2H2-type" evidence="10">
    <location>
        <begin position="56"/>
        <end position="83"/>
    </location>
</feature>
<accession>A0ABD2ZWQ4</accession>
<gene>
    <name evidence="11" type="ORF">ACH5RR_016688</name>
</gene>
<name>A0ABD2ZWQ4_9GENT</name>
<keyword evidence="6" id="KW-0804">Transcription</keyword>
<dbReference type="EMBL" id="JBJUIK010000007">
    <property type="protein sequence ID" value="KAL3523854.1"/>
    <property type="molecule type" value="Genomic_DNA"/>
</dbReference>
<evidence type="ECO:0000256" key="6">
    <source>
        <dbReference type="ARBA" id="ARBA00023163"/>
    </source>
</evidence>
<reference evidence="11 12" key="1">
    <citation type="submission" date="2024-11" db="EMBL/GenBank/DDBJ databases">
        <title>A near-complete genome assembly of Cinchona calisaya.</title>
        <authorList>
            <person name="Lian D.C."/>
            <person name="Zhao X.W."/>
            <person name="Wei L."/>
        </authorList>
    </citation>
    <scope>NUCLEOTIDE SEQUENCE [LARGE SCALE GENOMIC DNA]</scope>
    <source>
        <tissue evidence="11">Nenye</tissue>
    </source>
</reference>
<dbReference type="InterPro" id="IPR013087">
    <property type="entry name" value="Znf_C2H2_type"/>
</dbReference>
<keyword evidence="7" id="KW-0539">Nucleus</keyword>
<evidence type="ECO:0000256" key="1">
    <source>
        <dbReference type="ARBA" id="ARBA00004123"/>
    </source>
</evidence>
<comment type="caution">
    <text evidence="11">The sequence shown here is derived from an EMBL/GenBank/DDBJ whole genome shotgun (WGS) entry which is preliminary data.</text>
</comment>
<dbReference type="GO" id="GO:0008270">
    <property type="term" value="F:zinc ion binding"/>
    <property type="evidence" value="ECO:0007669"/>
    <property type="project" value="UniProtKB-KW"/>
</dbReference>
<dbReference type="SUPFAM" id="SSF57667">
    <property type="entry name" value="beta-beta-alpha zinc fingers"/>
    <property type="match status" value="1"/>
</dbReference>
<comment type="subcellular location">
    <subcellularLocation>
        <location evidence="1">Nucleus</location>
    </subcellularLocation>
</comment>
<dbReference type="Proteomes" id="UP001630127">
    <property type="component" value="Unassembled WGS sequence"/>
</dbReference>
<dbReference type="PROSITE" id="PS50157">
    <property type="entry name" value="ZINC_FINGER_C2H2_2"/>
    <property type="match status" value="1"/>
</dbReference>
<organism evidence="11 12">
    <name type="scientific">Cinchona calisaya</name>
    <dbReference type="NCBI Taxonomy" id="153742"/>
    <lineage>
        <taxon>Eukaryota</taxon>
        <taxon>Viridiplantae</taxon>
        <taxon>Streptophyta</taxon>
        <taxon>Embryophyta</taxon>
        <taxon>Tracheophyta</taxon>
        <taxon>Spermatophyta</taxon>
        <taxon>Magnoliopsida</taxon>
        <taxon>eudicotyledons</taxon>
        <taxon>Gunneridae</taxon>
        <taxon>Pentapetalae</taxon>
        <taxon>asterids</taxon>
        <taxon>lamiids</taxon>
        <taxon>Gentianales</taxon>
        <taxon>Rubiaceae</taxon>
        <taxon>Cinchonoideae</taxon>
        <taxon>Cinchoneae</taxon>
        <taxon>Cinchona</taxon>
    </lineage>
</organism>
<feature type="region of interest" description="Disordered" evidence="9">
    <location>
        <begin position="88"/>
        <end position="124"/>
    </location>
</feature>
<dbReference type="PANTHER" id="PTHR45801">
    <property type="entry name" value="OS07G0101800 PROTEIN"/>
    <property type="match status" value="1"/>
</dbReference>
<evidence type="ECO:0000256" key="8">
    <source>
        <dbReference type="PROSITE-ProRule" id="PRU00042"/>
    </source>
</evidence>
<dbReference type="PANTHER" id="PTHR45801:SF119">
    <property type="entry name" value="ZINC FINGER PROTEIN 10-LIKE"/>
    <property type="match status" value="1"/>
</dbReference>
<evidence type="ECO:0000256" key="3">
    <source>
        <dbReference type="ARBA" id="ARBA00022771"/>
    </source>
</evidence>
<dbReference type="Gene3D" id="3.30.160.60">
    <property type="entry name" value="Classic Zinc Finger"/>
    <property type="match status" value="1"/>
</dbReference>
<dbReference type="InterPro" id="IPR052426">
    <property type="entry name" value="Plant_dev_regulator"/>
</dbReference>
<dbReference type="InterPro" id="IPR036236">
    <property type="entry name" value="Znf_C2H2_sf"/>
</dbReference>
<protein>
    <recommendedName>
        <fullName evidence="10">C2H2-type domain-containing protein</fullName>
    </recommendedName>
</protein>
<keyword evidence="5" id="KW-0805">Transcription regulation</keyword>